<gene>
    <name evidence="3" type="ORF">CBW42_05030</name>
</gene>
<keyword evidence="4" id="KW-1185">Reference proteome</keyword>
<feature type="transmembrane region" description="Helical" evidence="2">
    <location>
        <begin position="6"/>
        <end position="28"/>
    </location>
</feature>
<evidence type="ECO:0000313" key="4">
    <source>
        <dbReference type="Proteomes" id="UP000194903"/>
    </source>
</evidence>
<reference evidence="3 4" key="1">
    <citation type="submission" date="2017-05" db="EMBL/GenBank/DDBJ databases">
        <title>Butyricicoccus porcorum sp. nov. a butyrate-producing bacterium from the swine intestinal tract.</title>
        <authorList>
            <person name="Trachsel J."/>
            <person name="Humphrey S."/>
            <person name="Allen H.K."/>
        </authorList>
    </citation>
    <scope>NUCLEOTIDE SEQUENCE [LARGE SCALE GENOMIC DNA]</scope>
    <source>
        <strain evidence="3">BB10</strain>
    </source>
</reference>
<keyword evidence="2" id="KW-1133">Transmembrane helix</keyword>
<evidence type="ECO:0000313" key="3">
    <source>
        <dbReference type="EMBL" id="OUM20947.1"/>
    </source>
</evidence>
<evidence type="ECO:0000256" key="2">
    <source>
        <dbReference type="SAM" id="Phobius"/>
    </source>
</evidence>
<keyword evidence="2" id="KW-0472">Membrane</keyword>
<evidence type="ECO:0008006" key="5">
    <source>
        <dbReference type="Google" id="ProtNLM"/>
    </source>
</evidence>
<dbReference type="Proteomes" id="UP000194903">
    <property type="component" value="Unassembled WGS sequence"/>
</dbReference>
<accession>A0A252F5A1</accession>
<feature type="region of interest" description="Disordered" evidence="1">
    <location>
        <begin position="60"/>
        <end position="85"/>
    </location>
</feature>
<dbReference type="OrthoDB" id="2088376at2"/>
<dbReference type="EMBL" id="NHOC01000004">
    <property type="protein sequence ID" value="OUM20947.1"/>
    <property type="molecule type" value="Genomic_DNA"/>
</dbReference>
<organism evidence="3 4">
    <name type="scientific">Butyricicoccus porcorum</name>
    <dbReference type="NCBI Taxonomy" id="1945634"/>
    <lineage>
        <taxon>Bacteria</taxon>
        <taxon>Bacillati</taxon>
        <taxon>Bacillota</taxon>
        <taxon>Clostridia</taxon>
        <taxon>Eubacteriales</taxon>
        <taxon>Butyricicoccaceae</taxon>
        <taxon>Butyricicoccus</taxon>
    </lineage>
</organism>
<evidence type="ECO:0000256" key="1">
    <source>
        <dbReference type="SAM" id="MobiDB-lite"/>
    </source>
</evidence>
<sequence length="229" mass="26027">MIVLKIIGILLLAVLGLGIVLAVLLMCLPARVEVRRRLPDGPLRVRIGFGPVRRVWTLGQTGKSKQKRQKKPEKAPAKPKEKKPRAPMIDVRKLDYEQALSLALDLIDDMAGTMTWERLHVTVILHTPDAAQTGNLLGALSALIGNLYPYFERAFVLKDTKIVLDADFDAEQTVWGVDCSVMTRIGRFPRVFWRRRKALWALWKSIRTTKEEAKQWEAEHAASQPMEQR</sequence>
<keyword evidence="2" id="KW-0812">Transmembrane</keyword>
<dbReference type="RefSeq" id="WP_087018374.1">
    <property type="nucleotide sequence ID" value="NZ_NHOC01000004.1"/>
</dbReference>
<dbReference type="InterPro" id="IPR021338">
    <property type="entry name" value="DUF2953"/>
</dbReference>
<comment type="caution">
    <text evidence="3">The sequence shown here is derived from an EMBL/GenBank/DDBJ whole genome shotgun (WGS) entry which is preliminary data.</text>
</comment>
<name>A0A252F5A1_9FIRM</name>
<protein>
    <recommendedName>
        <fullName evidence="5">DUF2953 domain-containing protein</fullName>
    </recommendedName>
</protein>
<dbReference type="Pfam" id="PF11167">
    <property type="entry name" value="DUF2953"/>
    <property type="match status" value="1"/>
</dbReference>
<proteinExistence type="predicted"/>
<dbReference type="AlphaFoldDB" id="A0A252F5A1"/>